<dbReference type="EMBL" id="JAAAHY010001470">
    <property type="protein sequence ID" value="KAF9948936.1"/>
    <property type="molecule type" value="Genomic_DNA"/>
</dbReference>
<dbReference type="PANTHER" id="PTHR10658:SF11">
    <property type="entry name" value="VIBRATOR, ISOFORM B"/>
    <property type="match status" value="1"/>
</dbReference>
<dbReference type="InterPro" id="IPR023393">
    <property type="entry name" value="START-like_dom_sf"/>
</dbReference>
<feature type="domain" description="Phosphatidylinositol transfer protein N-terminal" evidence="1">
    <location>
        <begin position="1"/>
        <end position="248"/>
    </location>
</feature>
<dbReference type="GO" id="GO:0071944">
    <property type="term" value="C:cell periphery"/>
    <property type="evidence" value="ECO:0007669"/>
    <property type="project" value="UniProtKB-ARBA"/>
</dbReference>
<dbReference type="InterPro" id="IPR001666">
    <property type="entry name" value="PI_transfer"/>
</dbReference>
<dbReference type="GO" id="GO:0005737">
    <property type="term" value="C:cytoplasm"/>
    <property type="evidence" value="ECO:0007669"/>
    <property type="project" value="TreeGrafter"/>
</dbReference>
<dbReference type="PRINTS" id="PR00391">
    <property type="entry name" value="PITRANSFER"/>
</dbReference>
<comment type="caution">
    <text evidence="2">The sequence shown here is derived from an EMBL/GenBank/DDBJ whole genome shotgun (WGS) entry which is preliminary data.</text>
</comment>
<organism evidence="2 3">
    <name type="scientific">Mortierella alpina</name>
    <name type="common">Oleaginous fungus</name>
    <name type="synonym">Mortierella renispora</name>
    <dbReference type="NCBI Taxonomy" id="64518"/>
    <lineage>
        <taxon>Eukaryota</taxon>
        <taxon>Fungi</taxon>
        <taxon>Fungi incertae sedis</taxon>
        <taxon>Mucoromycota</taxon>
        <taxon>Mortierellomycotina</taxon>
        <taxon>Mortierellomycetes</taxon>
        <taxon>Mortierellales</taxon>
        <taxon>Mortierellaceae</taxon>
        <taxon>Mortierella</taxon>
    </lineage>
</organism>
<dbReference type="PANTHER" id="PTHR10658">
    <property type="entry name" value="PHOSPHATIDYLINOSITOL TRANSFER PROTEIN"/>
    <property type="match status" value="1"/>
</dbReference>
<dbReference type="InterPro" id="IPR055261">
    <property type="entry name" value="PI_transfer_N"/>
</dbReference>
<dbReference type="GO" id="GO:0031210">
    <property type="term" value="F:phosphatidylcholine binding"/>
    <property type="evidence" value="ECO:0007669"/>
    <property type="project" value="TreeGrafter"/>
</dbReference>
<dbReference type="Proteomes" id="UP000738359">
    <property type="component" value="Unassembled WGS sequence"/>
</dbReference>
<dbReference type="Pfam" id="PF02121">
    <property type="entry name" value="IP_trans"/>
    <property type="match status" value="1"/>
</dbReference>
<dbReference type="Gene3D" id="3.30.530.20">
    <property type="match status" value="1"/>
</dbReference>
<sequence>MLIKEYRITNNCSNAEYQVAQLYNVAEMSKAESGGGEGVEILTNEPYEDELRKGQFTHKIYHLESKLPSWIRSLMPAGATKCQERAWNAFPWCKTVITNDYMKESFSVTVESFHVDGDRGQLDNALNLSPEVLKQREVVSIDVANDPKSYHLQTFNPTKEDVNTSFSQKALRGPLQGSWAKTCDPVMTCYKLVSIEFKWYGLQTKMESYMHSVERDLFTKFHRELFCSMDGWYGLTMDSIREMEKRTKDELALKMSAPAANGSSSAVVAK</sequence>
<dbReference type="FunFam" id="3.30.530.20:FF:000028">
    <property type="entry name" value="Phosphatidylinositol transfer protein 5"/>
    <property type="match status" value="1"/>
</dbReference>
<accession>A0A9P6IUX1</accession>
<evidence type="ECO:0000259" key="1">
    <source>
        <dbReference type="Pfam" id="PF02121"/>
    </source>
</evidence>
<dbReference type="OrthoDB" id="18453at2759"/>
<protein>
    <recommendedName>
        <fullName evidence="1">Phosphatidylinositol transfer protein N-terminal domain-containing protein</fullName>
    </recommendedName>
</protein>
<dbReference type="GO" id="GO:0035091">
    <property type="term" value="F:phosphatidylinositol binding"/>
    <property type="evidence" value="ECO:0007669"/>
    <property type="project" value="TreeGrafter"/>
</dbReference>
<evidence type="ECO:0000313" key="3">
    <source>
        <dbReference type="Proteomes" id="UP000738359"/>
    </source>
</evidence>
<reference evidence="2" key="1">
    <citation type="journal article" date="2020" name="Fungal Divers.">
        <title>Resolving the Mortierellaceae phylogeny through synthesis of multi-gene phylogenetics and phylogenomics.</title>
        <authorList>
            <person name="Vandepol N."/>
            <person name="Liber J."/>
            <person name="Desiro A."/>
            <person name="Na H."/>
            <person name="Kennedy M."/>
            <person name="Barry K."/>
            <person name="Grigoriev I.V."/>
            <person name="Miller A.N."/>
            <person name="O'Donnell K."/>
            <person name="Stajich J.E."/>
            <person name="Bonito G."/>
        </authorList>
    </citation>
    <scope>NUCLEOTIDE SEQUENCE</scope>
    <source>
        <strain evidence="2">CK1249</strain>
    </source>
</reference>
<evidence type="ECO:0000313" key="2">
    <source>
        <dbReference type="EMBL" id="KAF9948936.1"/>
    </source>
</evidence>
<keyword evidence="3" id="KW-1185">Reference proteome</keyword>
<dbReference type="GO" id="GO:0008526">
    <property type="term" value="F:phosphatidylinositol transfer activity"/>
    <property type="evidence" value="ECO:0007669"/>
    <property type="project" value="TreeGrafter"/>
</dbReference>
<dbReference type="SUPFAM" id="SSF55961">
    <property type="entry name" value="Bet v1-like"/>
    <property type="match status" value="1"/>
</dbReference>
<dbReference type="AlphaFoldDB" id="A0A9P6IUX1"/>
<gene>
    <name evidence="2" type="ORF">BGZ70_002006</name>
</gene>
<name>A0A9P6IUX1_MORAP</name>
<dbReference type="GO" id="GO:0008525">
    <property type="term" value="F:phosphatidylcholine transporter activity"/>
    <property type="evidence" value="ECO:0007669"/>
    <property type="project" value="TreeGrafter"/>
</dbReference>
<proteinExistence type="predicted"/>